<dbReference type="PANTHER" id="PTHR35370:SF4">
    <property type="entry name" value="TYPE VI SECRETION SYSTEM BASEPLATE SUBUNIT TSSF"/>
    <property type="match status" value="1"/>
</dbReference>
<accession>A0AA41R3R9</accession>
<evidence type="ECO:0000313" key="1">
    <source>
        <dbReference type="EMBL" id="MCJ8501789.1"/>
    </source>
</evidence>
<gene>
    <name evidence="1" type="primary">tssF</name>
    <name evidence="1" type="ORF">MRX98_14495</name>
</gene>
<sequence length="577" mass="65537">MFDHYFHQELAQLRDLGAEFAKAHPAVAPMLSGMSTDPDAERLLEGVAFLTALLRQRLDDDFPEIVQELFQLIWPHYLRPLPAATIVAFTPKANPKQAIPVAKGTYLASEPVEGTACTFRTCSDVVVEPLTVEQAAYEEQPGRPPRIRLQMALKGVSLKDWRPERLRFHLAGSFPEAADIYLLLRRHLQRVVLTAPEDNHVCVLPAEDLRPVGFDDADVLIEYPPHSFPGYRILQEYFLLPEKFLFLDLHGWQQWTPNGDDTRFEIRFELTPSKLPPPRVRREHFALAATPAINIFPYDADPIRLDHRKSEYRVMPSGGERGHFQIHSVTGVTGFVQGTAKERVYAPFELFSPNPEANPTYHLRMRQSPVRHAADFYLSVAYPPGAPPPATETLSIQLQCTNGQLPEGLQRGDIRHPTSNTPEFVAFTNLRPPTASVLVTPGSNLHWKLLSHLCLNYQSLTDVDNFRALLGLYNFEENRDRPAFMAHQKRISGVRAIRAEASDRLVDRVVMRGREIRMEVHQDHFSGPGDLFLFGTVLSRFFGLYASINTYTRLSMQEILKGESYQWKARIGDHPLI</sequence>
<dbReference type="Pfam" id="PF05947">
    <property type="entry name" value="T6SS_TssF"/>
    <property type="match status" value="1"/>
</dbReference>
<dbReference type="RefSeq" id="WP_246910976.1">
    <property type="nucleotide sequence ID" value="NZ_JALJRB010000017.1"/>
</dbReference>
<reference evidence="1" key="1">
    <citation type="submission" date="2022-04" db="EMBL/GenBank/DDBJ databases">
        <title>Desulfatitalea alkaliphila sp. nov., a novel anaerobic sulfate-reducing bacterium isolated from terrestrial mud volcano, Taman Peninsula, Russia.</title>
        <authorList>
            <person name="Khomyakova M.A."/>
            <person name="Merkel A.Y."/>
            <person name="Slobodkin A.I."/>
        </authorList>
    </citation>
    <scope>NUCLEOTIDE SEQUENCE</scope>
    <source>
        <strain evidence="1">M08but</strain>
    </source>
</reference>
<dbReference type="Proteomes" id="UP001165427">
    <property type="component" value="Unassembled WGS sequence"/>
</dbReference>
<dbReference type="NCBIfam" id="TIGR03359">
    <property type="entry name" value="VI_chp_6"/>
    <property type="match status" value="1"/>
</dbReference>
<proteinExistence type="predicted"/>
<dbReference type="PANTHER" id="PTHR35370">
    <property type="entry name" value="CYTOPLASMIC PROTEIN-RELATED-RELATED"/>
    <property type="match status" value="1"/>
</dbReference>
<name>A0AA41R3R9_9BACT</name>
<keyword evidence="2" id="KW-1185">Reference proteome</keyword>
<protein>
    <submittedName>
        <fullName evidence="1">Type VI secretion system baseplate subunit TssF</fullName>
    </submittedName>
</protein>
<dbReference type="AlphaFoldDB" id="A0AA41R3R9"/>
<dbReference type="InterPro" id="IPR010272">
    <property type="entry name" value="T6SS_TssF"/>
</dbReference>
<dbReference type="PIRSF" id="PIRSF028304">
    <property type="entry name" value="UCP028304"/>
    <property type="match status" value="1"/>
</dbReference>
<dbReference type="EMBL" id="JALJRB010000017">
    <property type="protein sequence ID" value="MCJ8501789.1"/>
    <property type="molecule type" value="Genomic_DNA"/>
</dbReference>
<organism evidence="1 2">
    <name type="scientific">Desulfatitalea alkaliphila</name>
    <dbReference type="NCBI Taxonomy" id="2929485"/>
    <lineage>
        <taxon>Bacteria</taxon>
        <taxon>Pseudomonadati</taxon>
        <taxon>Thermodesulfobacteriota</taxon>
        <taxon>Desulfobacteria</taxon>
        <taxon>Desulfobacterales</taxon>
        <taxon>Desulfosarcinaceae</taxon>
        <taxon>Desulfatitalea</taxon>
    </lineage>
</organism>
<evidence type="ECO:0000313" key="2">
    <source>
        <dbReference type="Proteomes" id="UP001165427"/>
    </source>
</evidence>
<comment type="caution">
    <text evidence="1">The sequence shown here is derived from an EMBL/GenBank/DDBJ whole genome shotgun (WGS) entry which is preliminary data.</text>
</comment>